<dbReference type="NCBIfam" id="TIGR01022">
    <property type="entry name" value="rpmJ_bact"/>
    <property type="match status" value="1"/>
</dbReference>
<reference evidence="8" key="1">
    <citation type="submission" date="2023-06" db="EMBL/GenBank/DDBJ databases">
        <authorList>
            <person name="Delattre M."/>
        </authorList>
    </citation>
    <scope>NUCLEOTIDE SEQUENCE</scope>
    <source>
        <strain evidence="8">AF72</strain>
    </source>
</reference>
<proteinExistence type="inferred from homology"/>
<dbReference type="GO" id="GO:0005762">
    <property type="term" value="C:mitochondrial large ribosomal subunit"/>
    <property type="evidence" value="ECO:0007669"/>
    <property type="project" value="TreeGrafter"/>
</dbReference>
<keyword evidence="4 7" id="KW-0689">Ribosomal protein</keyword>
<dbReference type="PANTHER" id="PTHR46909">
    <property type="entry name" value="39S RIBOSOMAL PROTEIN L36, MITOCHONDRIAL"/>
    <property type="match status" value="1"/>
</dbReference>
<dbReference type="PANTHER" id="PTHR46909:SF1">
    <property type="entry name" value="LARGE RIBOSOMAL SUBUNIT PROTEIN BL36M"/>
    <property type="match status" value="1"/>
</dbReference>
<dbReference type="SUPFAM" id="SSF57840">
    <property type="entry name" value="Ribosomal protein L36"/>
    <property type="match status" value="1"/>
</dbReference>
<evidence type="ECO:0000256" key="7">
    <source>
        <dbReference type="RuleBase" id="RU000570"/>
    </source>
</evidence>
<dbReference type="InterPro" id="IPR052143">
    <property type="entry name" value="Mitoribosomal_bL36m"/>
</dbReference>
<name>A0AA36CSD4_9BILA</name>
<dbReference type="Pfam" id="PF00444">
    <property type="entry name" value="Ribosomal_L36"/>
    <property type="match status" value="1"/>
</dbReference>
<dbReference type="InterPro" id="IPR035977">
    <property type="entry name" value="Ribosomal_bL36_sp"/>
</dbReference>
<keyword evidence="6 7" id="KW-0687">Ribonucleoprotein</keyword>
<evidence type="ECO:0000256" key="6">
    <source>
        <dbReference type="ARBA" id="ARBA00023274"/>
    </source>
</evidence>
<sequence length="79" mass="9461">MSGYLTRIVARGGMELSRRILGIQHTPLHEPVANFKVKTRLKLRCRHCYFLRVEGRLHVECNEHPRHKQREVFDVKLLW</sequence>
<protein>
    <recommendedName>
        <fullName evidence="7">Ribosomal protein</fullName>
    </recommendedName>
</protein>
<accession>A0AA36CSD4</accession>
<dbReference type="InterPro" id="IPR000473">
    <property type="entry name" value="Ribosomal_bL36"/>
</dbReference>
<comment type="subcellular location">
    <subcellularLocation>
        <location evidence="1">Mitochondrion</location>
    </subcellularLocation>
</comment>
<dbReference type="GO" id="GO:0006412">
    <property type="term" value="P:translation"/>
    <property type="evidence" value="ECO:0007669"/>
    <property type="project" value="InterPro"/>
</dbReference>
<evidence type="ECO:0000313" key="9">
    <source>
        <dbReference type="Proteomes" id="UP001177023"/>
    </source>
</evidence>
<dbReference type="Proteomes" id="UP001177023">
    <property type="component" value="Unassembled WGS sequence"/>
</dbReference>
<evidence type="ECO:0000256" key="3">
    <source>
        <dbReference type="ARBA" id="ARBA00022946"/>
    </source>
</evidence>
<comment type="similarity">
    <text evidence="2 7">Belongs to the bacterial ribosomal protein bL36 family.</text>
</comment>
<evidence type="ECO:0000256" key="5">
    <source>
        <dbReference type="ARBA" id="ARBA00023128"/>
    </source>
</evidence>
<keyword evidence="3" id="KW-0809">Transit peptide</keyword>
<evidence type="ECO:0000256" key="4">
    <source>
        <dbReference type="ARBA" id="ARBA00022980"/>
    </source>
</evidence>
<dbReference type="GO" id="GO:0003735">
    <property type="term" value="F:structural constituent of ribosome"/>
    <property type="evidence" value="ECO:0007669"/>
    <property type="project" value="InterPro"/>
</dbReference>
<organism evidence="8 9">
    <name type="scientific">Mesorhabditis spiculigera</name>
    <dbReference type="NCBI Taxonomy" id="96644"/>
    <lineage>
        <taxon>Eukaryota</taxon>
        <taxon>Metazoa</taxon>
        <taxon>Ecdysozoa</taxon>
        <taxon>Nematoda</taxon>
        <taxon>Chromadorea</taxon>
        <taxon>Rhabditida</taxon>
        <taxon>Rhabditina</taxon>
        <taxon>Rhabditomorpha</taxon>
        <taxon>Rhabditoidea</taxon>
        <taxon>Rhabditidae</taxon>
        <taxon>Mesorhabditinae</taxon>
        <taxon>Mesorhabditis</taxon>
    </lineage>
</organism>
<evidence type="ECO:0000256" key="1">
    <source>
        <dbReference type="ARBA" id="ARBA00004173"/>
    </source>
</evidence>
<evidence type="ECO:0000256" key="2">
    <source>
        <dbReference type="ARBA" id="ARBA00007645"/>
    </source>
</evidence>
<dbReference type="EMBL" id="CATQJA010002621">
    <property type="protein sequence ID" value="CAJ0573594.1"/>
    <property type="molecule type" value="Genomic_DNA"/>
</dbReference>
<feature type="non-terminal residue" evidence="8">
    <location>
        <position position="79"/>
    </location>
</feature>
<comment type="caution">
    <text evidence="8">The sequence shown here is derived from an EMBL/GenBank/DDBJ whole genome shotgun (WGS) entry which is preliminary data.</text>
</comment>
<gene>
    <name evidence="8" type="ORF">MSPICULIGERA_LOCUS11948</name>
</gene>
<evidence type="ECO:0000313" key="8">
    <source>
        <dbReference type="EMBL" id="CAJ0573594.1"/>
    </source>
</evidence>
<dbReference type="AlphaFoldDB" id="A0AA36CSD4"/>
<keyword evidence="9" id="KW-1185">Reference proteome</keyword>
<keyword evidence="5" id="KW-0496">Mitochondrion</keyword>